<dbReference type="CDD" id="cd04481">
    <property type="entry name" value="RPA1_DBD_B_like"/>
    <property type="match status" value="1"/>
</dbReference>
<evidence type="ECO:0000256" key="3">
    <source>
        <dbReference type="ARBA" id="ARBA00022771"/>
    </source>
</evidence>
<dbReference type="PANTHER" id="PTHR47165:SF4">
    <property type="entry name" value="OS03G0429900 PROTEIN"/>
    <property type="match status" value="1"/>
</dbReference>
<dbReference type="STRING" id="3469.A0A4Y7KKE3"/>
<feature type="compositionally biased region" description="Acidic residues" evidence="6">
    <location>
        <begin position="412"/>
        <end position="441"/>
    </location>
</feature>
<feature type="domain" description="Replication protein A OB" evidence="8">
    <location>
        <begin position="42"/>
        <end position="138"/>
    </location>
</feature>
<feature type="domain" description="Replication factor A C-terminal" evidence="7">
    <location>
        <begin position="195"/>
        <end position="336"/>
    </location>
</feature>
<dbReference type="InterPro" id="IPR047192">
    <property type="entry name" value="Euk_RPA1_DBD_C"/>
</dbReference>
<dbReference type="Pfam" id="PF08646">
    <property type="entry name" value="Rep_fac-A_C"/>
    <property type="match status" value="1"/>
</dbReference>
<keyword evidence="5" id="KW-0238">DNA-binding</keyword>
<dbReference type="Gramene" id="RZC72355">
    <property type="protein sequence ID" value="RZC72355"/>
    <property type="gene ID" value="C5167_035521"/>
</dbReference>
<name>A0A4Y7KKE3_PAPSO</name>
<dbReference type="InterPro" id="IPR031657">
    <property type="entry name" value="REPA_OB_2"/>
</dbReference>
<dbReference type="PANTHER" id="PTHR47165">
    <property type="entry name" value="OS03G0429900 PROTEIN"/>
    <property type="match status" value="1"/>
</dbReference>
<dbReference type="Proteomes" id="UP000316621">
    <property type="component" value="Chromosome 7"/>
</dbReference>
<dbReference type="SUPFAM" id="SSF50249">
    <property type="entry name" value="Nucleic acid-binding proteins"/>
    <property type="match status" value="2"/>
</dbReference>
<dbReference type="GO" id="GO:0003677">
    <property type="term" value="F:DNA binding"/>
    <property type="evidence" value="ECO:0007669"/>
    <property type="project" value="UniProtKB-KW"/>
</dbReference>
<protein>
    <recommendedName>
        <fullName evidence="11">Replication factor A C-terminal domain-containing protein</fullName>
    </recommendedName>
</protein>
<dbReference type="InterPro" id="IPR012340">
    <property type="entry name" value="NA-bd_OB-fold"/>
</dbReference>
<evidence type="ECO:0000256" key="5">
    <source>
        <dbReference type="ARBA" id="ARBA00023125"/>
    </source>
</evidence>
<proteinExistence type="inferred from homology"/>
<evidence type="ECO:0000313" key="9">
    <source>
        <dbReference type="EMBL" id="RZC72355.1"/>
    </source>
</evidence>
<evidence type="ECO:0000256" key="4">
    <source>
        <dbReference type="ARBA" id="ARBA00022833"/>
    </source>
</evidence>
<dbReference type="EMBL" id="CM010721">
    <property type="protein sequence ID" value="RZC72355.1"/>
    <property type="molecule type" value="Genomic_DNA"/>
</dbReference>
<evidence type="ECO:0008006" key="11">
    <source>
        <dbReference type="Google" id="ProtNLM"/>
    </source>
</evidence>
<feature type="compositionally biased region" description="Basic residues" evidence="6">
    <location>
        <begin position="392"/>
        <end position="408"/>
    </location>
</feature>
<dbReference type="CDD" id="cd04476">
    <property type="entry name" value="RPA1_DBD_C"/>
    <property type="match status" value="1"/>
</dbReference>
<evidence type="ECO:0000256" key="2">
    <source>
        <dbReference type="ARBA" id="ARBA00022723"/>
    </source>
</evidence>
<keyword evidence="10" id="KW-1185">Reference proteome</keyword>
<evidence type="ECO:0000256" key="6">
    <source>
        <dbReference type="SAM" id="MobiDB-lite"/>
    </source>
</evidence>
<evidence type="ECO:0000313" key="10">
    <source>
        <dbReference type="Proteomes" id="UP000316621"/>
    </source>
</evidence>
<sequence>MWLNKYAKIQQLEVDASTFPIERFTFLPLEMVPGRKNDNHFYTNVIGRLHSISNVVVKQVEERGETKEVNMREIYIADERGETMKITIWGELATTIEDGMLDSNQNVAVVIIITGTFVKERMGFISISTTQASRIFVNLDNEQVQEFRMRLGKETEEIEEIHLEQEKDPFEDKITLYEASQMLLDYENKNKEFFCEASIVRFNEGKGWYYIACKKCKKQVQNNDGKISCPKCIKTFDGKVLPWYWITVRIKDNTVYADLTIFGFNVEKMLKYTAAEHVDYAERCEKLEEPDKATQVFDKLIGEKFGFKLKITEENIQKQSDDYTVLKVHTIVKKKKTASDQLGPKTPQKEKQQKIMLLENEKHQKRNKLRRMVDSEDDKDEKEDESDENTMVKKKKITNEQKRKRLRHMLLEDDEDTQENNEMAVDLDEEEDGDNEDDKNI</sequence>
<organism evidence="9 10">
    <name type="scientific">Papaver somniferum</name>
    <name type="common">Opium poppy</name>
    <dbReference type="NCBI Taxonomy" id="3469"/>
    <lineage>
        <taxon>Eukaryota</taxon>
        <taxon>Viridiplantae</taxon>
        <taxon>Streptophyta</taxon>
        <taxon>Embryophyta</taxon>
        <taxon>Tracheophyta</taxon>
        <taxon>Spermatophyta</taxon>
        <taxon>Magnoliopsida</taxon>
        <taxon>Ranunculales</taxon>
        <taxon>Papaveraceae</taxon>
        <taxon>Papaveroideae</taxon>
        <taxon>Papaver</taxon>
    </lineage>
</organism>
<keyword evidence="2" id="KW-0479">Metal-binding</keyword>
<dbReference type="OMA" id="ITIWGEL"/>
<comment type="similarity">
    <text evidence="1">Belongs to the replication factor A protein 1 family.</text>
</comment>
<feature type="compositionally biased region" description="Acidic residues" evidence="6">
    <location>
        <begin position="375"/>
        <end position="388"/>
    </location>
</feature>
<accession>A0A4Y7KKE3</accession>
<reference evidence="9 10" key="1">
    <citation type="journal article" date="2018" name="Science">
        <title>The opium poppy genome and morphinan production.</title>
        <authorList>
            <person name="Guo L."/>
            <person name="Winzer T."/>
            <person name="Yang X."/>
            <person name="Li Y."/>
            <person name="Ning Z."/>
            <person name="He Z."/>
            <person name="Teodor R."/>
            <person name="Lu Y."/>
            <person name="Bowser T.A."/>
            <person name="Graham I.A."/>
            <person name="Ye K."/>
        </authorList>
    </citation>
    <scope>NUCLEOTIDE SEQUENCE [LARGE SCALE GENOMIC DNA]</scope>
    <source>
        <strain evidence="10">cv. HN1</strain>
        <tissue evidence="9">Leaves</tissue>
    </source>
</reference>
<gene>
    <name evidence="9" type="ORF">C5167_035521</name>
</gene>
<keyword evidence="3" id="KW-0863">Zinc-finger</keyword>
<keyword evidence="4" id="KW-0862">Zinc</keyword>
<feature type="region of interest" description="Disordered" evidence="6">
    <location>
        <begin position="362"/>
        <end position="441"/>
    </location>
</feature>
<evidence type="ECO:0000259" key="7">
    <source>
        <dbReference type="Pfam" id="PF08646"/>
    </source>
</evidence>
<dbReference type="Pfam" id="PF16900">
    <property type="entry name" value="REPA_OB_2"/>
    <property type="match status" value="1"/>
</dbReference>
<dbReference type="Gene3D" id="2.40.50.140">
    <property type="entry name" value="Nucleic acid-binding proteins"/>
    <property type="match status" value="2"/>
</dbReference>
<evidence type="ECO:0000259" key="8">
    <source>
        <dbReference type="Pfam" id="PF16900"/>
    </source>
</evidence>
<dbReference type="GO" id="GO:0008270">
    <property type="term" value="F:zinc ion binding"/>
    <property type="evidence" value="ECO:0007669"/>
    <property type="project" value="UniProtKB-KW"/>
</dbReference>
<dbReference type="AlphaFoldDB" id="A0A4Y7KKE3"/>
<evidence type="ECO:0000256" key="1">
    <source>
        <dbReference type="ARBA" id="ARBA00005690"/>
    </source>
</evidence>
<dbReference type="InterPro" id="IPR013955">
    <property type="entry name" value="Rep_factor-A_C"/>
</dbReference>